<feature type="signal peptide" evidence="2">
    <location>
        <begin position="1"/>
        <end position="19"/>
    </location>
</feature>
<evidence type="ECO:0000313" key="4">
    <source>
        <dbReference type="Proteomes" id="UP000324800"/>
    </source>
</evidence>
<dbReference type="Proteomes" id="UP000324800">
    <property type="component" value="Unassembled WGS sequence"/>
</dbReference>
<evidence type="ECO:0000256" key="1">
    <source>
        <dbReference type="SAM" id="Phobius"/>
    </source>
</evidence>
<comment type="caution">
    <text evidence="3">The sequence shown here is derived from an EMBL/GenBank/DDBJ whole genome shotgun (WGS) entry which is preliminary data.</text>
</comment>
<keyword evidence="1" id="KW-0472">Membrane</keyword>
<dbReference type="AlphaFoldDB" id="A0A5J4VBL7"/>
<keyword evidence="1" id="KW-1133">Transmembrane helix</keyword>
<protein>
    <submittedName>
        <fullName evidence="3">Uncharacterized protein</fullName>
    </submittedName>
</protein>
<accession>A0A5J4VBL7</accession>
<sequence>MEAIKFLYVLAVLVILNYGRIVPKVKNLDPIPCTGDGNDAADCLCTGAAEEPGTCTRQFCQTGLETWPCYCSLEAVTRHCICNAVRTVERCICGGTADGNVDDSICLCSGAEGEPATCSLEQCQGDKYEYSKCGCDIAHHPDGCTPRYCESSDQDYPCLCSEETERNTPNCICSDQSPDEPGTCICTGAKLTGIPKTLCECLSTADPRAGVECPAYCTEGTHPADCICDTGAGAWDLTTCKASKICTAYNDPDGCSCSQEATGDYPKADCDYEKLCHDLTGKTAEQCQCTGPSDPRIAGVCRVKDDCTTITKDTRVDDCPCPTEKKALKADPRSAKGGLCAAGSMRAALAVMVSVIIIPALSLFFWTGEQIQ</sequence>
<feature type="chain" id="PRO_5023886954" evidence="2">
    <location>
        <begin position="20"/>
        <end position="372"/>
    </location>
</feature>
<organism evidence="3 4">
    <name type="scientific">Streblomastix strix</name>
    <dbReference type="NCBI Taxonomy" id="222440"/>
    <lineage>
        <taxon>Eukaryota</taxon>
        <taxon>Metamonada</taxon>
        <taxon>Preaxostyla</taxon>
        <taxon>Oxymonadida</taxon>
        <taxon>Streblomastigidae</taxon>
        <taxon>Streblomastix</taxon>
    </lineage>
</organism>
<proteinExistence type="predicted"/>
<dbReference type="EMBL" id="SNRW01008193">
    <property type="protein sequence ID" value="KAA6379923.1"/>
    <property type="molecule type" value="Genomic_DNA"/>
</dbReference>
<reference evidence="3 4" key="1">
    <citation type="submission" date="2019-03" db="EMBL/GenBank/DDBJ databases">
        <title>Single cell metagenomics reveals metabolic interactions within the superorganism composed of flagellate Streblomastix strix and complex community of Bacteroidetes bacteria on its surface.</title>
        <authorList>
            <person name="Treitli S.C."/>
            <person name="Kolisko M."/>
            <person name="Husnik F."/>
            <person name="Keeling P."/>
            <person name="Hampl V."/>
        </authorList>
    </citation>
    <scope>NUCLEOTIDE SEQUENCE [LARGE SCALE GENOMIC DNA]</scope>
    <source>
        <strain evidence="3">ST1C</strain>
    </source>
</reference>
<evidence type="ECO:0000256" key="2">
    <source>
        <dbReference type="SAM" id="SignalP"/>
    </source>
</evidence>
<name>A0A5J4VBL7_9EUKA</name>
<keyword evidence="1" id="KW-0812">Transmembrane</keyword>
<keyword evidence="2" id="KW-0732">Signal</keyword>
<gene>
    <name evidence="3" type="ORF">EZS28_024549</name>
</gene>
<evidence type="ECO:0000313" key="3">
    <source>
        <dbReference type="EMBL" id="KAA6379923.1"/>
    </source>
</evidence>
<feature type="transmembrane region" description="Helical" evidence="1">
    <location>
        <begin position="347"/>
        <end position="366"/>
    </location>
</feature>